<dbReference type="RefSeq" id="WP_089872216.1">
    <property type="nucleotide sequence ID" value="NZ_FOTC01000008.1"/>
</dbReference>
<accession>A0A1I4IQQ1</accession>
<evidence type="ECO:0000256" key="2">
    <source>
        <dbReference type="ARBA" id="ARBA00022490"/>
    </source>
</evidence>
<dbReference type="PRINTS" id="PR00107">
    <property type="entry name" value="PHOSPHOCPHPR"/>
</dbReference>
<gene>
    <name evidence="5" type="ORF">SAMN04487950_4246</name>
</gene>
<dbReference type="InterPro" id="IPR054908">
    <property type="entry name" value="PTS-HPr"/>
</dbReference>
<evidence type="ECO:0000256" key="3">
    <source>
        <dbReference type="ARBA" id="ARBA00022683"/>
    </source>
</evidence>
<evidence type="ECO:0000256" key="1">
    <source>
        <dbReference type="ARBA" id="ARBA00004496"/>
    </source>
</evidence>
<dbReference type="InterPro" id="IPR050399">
    <property type="entry name" value="HPr"/>
</dbReference>
<feature type="domain" description="HPr" evidence="4">
    <location>
        <begin position="1"/>
        <end position="90"/>
    </location>
</feature>
<dbReference type="Pfam" id="PF00381">
    <property type="entry name" value="PTS-HPr"/>
    <property type="match status" value="1"/>
</dbReference>
<dbReference type="Proteomes" id="UP000199607">
    <property type="component" value="Unassembled WGS sequence"/>
</dbReference>
<organism evidence="5 6">
    <name type="scientific">Halogranum rubrum</name>
    <dbReference type="NCBI Taxonomy" id="553466"/>
    <lineage>
        <taxon>Archaea</taxon>
        <taxon>Methanobacteriati</taxon>
        <taxon>Methanobacteriota</taxon>
        <taxon>Stenosarchaea group</taxon>
        <taxon>Halobacteria</taxon>
        <taxon>Halobacteriales</taxon>
        <taxon>Haloferacaceae</taxon>
    </lineage>
</organism>
<evidence type="ECO:0000313" key="6">
    <source>
        <dbReference type="Proteomes" id="UP000199607"/>
    </source>
</evidence>
<protein>
    <submittedName>
        <fullName evidence="5">Phosphocarrier protein</fullName>
    </submittedName>
</protein>
<dbReference type="CDD" id="cd00367">
    <property type="entry name" value="PTS-HPr_like"/>
    <property type="match status" value="1"/>
</dbReference>
<dbReference type="NCBIfam" id="TIGR01003">
    <property type="entry name" value="PTS_HPr_family"/>
    <property type="match status" value="1"/>
</dbReference>
<dbReference type="InterPro" id="IPR035895">
    <property type="entry name" value="HPr-like_sf"/>
</dbReference>
<dbReference type="InterPro" id="IPR001020">
    <property type="entry name" value="PTS_HPr_His_P_site"/>
</dbReference>
<evidence type="ECO:0000313" key="5">
    <source>
        <dbReference type="EMBL" id="SFL56698.1"/>
    </source>
</evidence>
<comment type="subcellular location">
    <subcellularLocation>
        <location evidence="1">Cytoplasm</location>
    </subcellularLocation>
</comment>
<name>A0A1I4IQQ1_9EURY</name>
<dbReference type="GO" id="GO:0005737">
    <property type="term" value="C:cytoplasm"/>
    <property type="evidence" value="ECO:0007669"/>
    <property type="project" value="UniProtKB-SubCell"/>
</dbReference>
<reference evidence="6" key="1">
    <citation type="submission" date="2016-10" db="EMBL/GenBank/DDBJ databases">
        <authorList>
            <person name="Varghese N."/>
            <person name="Submissions S."/>
        </authorList>
    </citation>
    <scope>NUCLEOTIDE SEQUENCE [LARGE SCALE GENOMIC DNA]</scope>
    <source>
        <strain evidence="6">CGMCC 1.7738</strain>
    </source>
</reference>
<dbReference type="PANTHER" id="PTHR33705:SF2">
    <property type="entry name" value="PHOSPHOCARRIER PROTEIN NPR"/>
    <property type="match status" value="1"/>
</dbReference>
<dbReference type="GO" id="GO:0009401">
    <property type="term" value="P:phosphoenolpyruvate-dependent sugar phosphotransferase system"/>
    <property type="evidence" value="ECO:0007669"/>
    <property type="project" value="UniProtKB-KW"/>
</dbReference>
<dbReference type="PROSITE" id="PS00369">
    <property type="entry name" value="PTS_HPR_HIS"/>
    <property type="match status" value="1"/>
</dbReference>
<dbReference type="EMBL" id="FOTC01000008">
    <property type="protein sequence ID" value="SFL56698.1"/>
    <property type="molecule type" value="Genomic_DNA"/>
</dbReference>
<dbReference type="PROSITE" id="PS51350">
    <property type="entry name" value="PTS_HPR_DOM"/>
    <property type="match status" value="1"/>
</dbReference>
<keyword evidence="2" id="KW-0963">Cytoplasm</keyword>
<dbReference type="InterPro" id="IPR000032">
    <property type="entry name" value="HPr-like"/>
</dbReference>
<dbReference type="Gene3D" id="3.30.1340.10">
    <property type="entry name" value="HPr-like"/>
    <property type="match status" value="1"/>
</dbReference>
<dbReference type="PANTHER" id="PTHR33705">
    <property type="entry name" value="PHOSPHOCARRIER PROTEIN HPR"/>
    <property type="match status" value="1"/>
</dbReference>
<proteinExistence type="predicted"/>
<keyword evidence="6" id="KW-1185">Reference proteome</keyword>
<dbReference type="STRING" id="553466.SAMN04487950_4246"/>
<dbReference type="NCBIfam" id="NF041319">
    <property type="entry name" value="PTS-HPr_Halo"/>
    <property type="match status" value="1"/>
</dbReference>
<sequence length="93" mass="9754">MSERIVEIVPEAGLHARPASKFVETAGEYDATVEIARADSDDLVPAGSMIAVTSIGARSGEKVRLVAEGDDAEAALDALEQVLSTPEDELEEA</sequence>
<dbReference type="AlphaFoldDB" id="A0A1I4IQQ1"/>
<evidence type="ECO:0000259" key="4">
    <source>
        <dbReference type="PROSITE" id="PS51350"/>
    </source>
</evidence>
<dbReference type="SUPFAM" id="SSF55594">
    <property type="entry name" value="HPr-like"/>
    <property type="match status" value="1"/>
</dbReference>
<keyword evidence="3" id="KW-0598">Phosphotransferase system</keyword>